<comment type="caution">
    <text evidence="3">The sequence shown here is derived from an EMBL/GenBank/DDBJ whole genome shotgun (WGS) entry which is preliminary data.</text>
</comment>
<accession>A0A916JVM6</accession>
<dbReference type="InterPro" id="IPR000835">
    <property type="entry name" value="HTH_MarR-typ"/>
</dbReference>
<keyword evidence="1" id="KW-0175">Coiled coil</keyword>
<gene>
    <name evidence="3" type="ORF">LEUCIP111803_01091</name>
</gene>
<feature type="domain" description="HTH marR-type" evidence="2">
    <location>
        <begin position="43"/>
        <end position="179"/>
    </location>
</feature>
<dbReference type="GO" id="GO:0006950">
    <property type="term" value="P:response to stress"/>
    <property type="evidence" value="ECO:0007669"/>
    <property type="project" value="TreeGrafter"/>
</dbReference>
<dbReference type="EMBL" id="CAJVAP010000010">
    <property type="protein sequence ID" value="CAG7608192.1"/>
    <property type="molecule type" value="Genomic_DNA"/>
</dbReference>
<dbReference type="SMART" id="SM00347">
    <property type="entry name" value="HTH_MARR"/>
    <property type="match status" value="1"/>
</dbReference>
<dbReference type="InterPro" id="IPR039422">
    <property type="entry name" value="MarR/SlyA-like"/>
</dbReference>
<dbReference type="PANTHER" id="PTHR33164">
    <property type="entry name" value="TRANSCRIPTIONAL REGULATOR, MARR FAMILY"/>
    <property type="match status" value="1"/>
</dbReference>
<name>A0A916JVM6_9MICO</name>
<evidence type="ECO:0000313" key="4">
    <source>
        <dbReference type="Proteomes" id="UP000693892"/>
    </source>
</evidence>
<dbReference type="Proteomes" id="UP000693892">
    <property type="component" value="Unassembled WGS sequence"/>
</dbReference>
<dbReference type="RefSeq" id="WP_218114716.1">
    <property type="nucleotide sequence ID" value="NZ_CAJVAP010000010.1"/>
</dbReference>
<dbReference type="PROSITE" id="PS50995">
    <property type="entry name" value="HTH_MARR_2"/>
    <property type="match status" value="1"/>
</dbReference>
<dbReference type="PANTHER" id="PTHR33164:SF43">
    <property type="entry name" value="HTH-TYPE TRANSCRIPTIONAL REPRESSOR YETL"/>
    <property type="match status" value="1"/>
</dbReference>
<keyword evidence="4" id="KW-1185">Reference proteome</keyword>
<dbReference type="GO" id="GO:0003700">
    <property type="term" value="F:DNA-binding transcription factor activity"/>
    <property type="evidence" value="ECO:0007669"/>
    <property type="project" value="InterPro"/>
</dbReference>
<dbReference type="AlphaFoldDB" id="A0A916JVM6"/>
<dbReference type="Pfam" id="PF12802">
    <property type="entry name" value="MarR_2"/>
    <property type="match status" value="1"/>
</dbReference>
<protein>
    <recommendedName>
        <fullName evidence="2">HTH marR-type domain-containing protein</fullName>
    </recommendedName>
</protein>
<reference evidence="3" key="1">
    <citation type="submission" date="2021-06" db="EMBL/GenBank/DDBJ databases">
        <authorList>
            <person name="Criscuolo A."/>
        </authorList>
    </citation>
    <scope>NUCLEOTIDE SEQUENCE</scope>
    <source>
        <strain evidence="3">CIP111803</strain>
    </source>
</reference>
<evidence type="ECO:0000259" key="2">
    <source>
        <dbReference type="PROSITE" id="PS50995"/>
    </source>
</evidence>
<evidence type="ECO:0000313" key="3">
    <source>
        <dbReference type="EMBL" id="CAG7608192.1"/>
    </source>
</evidence>
<organism evidence="3 4">
    <name type="scientific">Leucobacter soli</name>
    <dbReference type="NCBI Taxonomy" id="2812850"/>
    <lineage>
        <taxon>Bacteria</taxon>
        <taxon>Bacillati</taxon>
        <taxon>Actinomycetota</taxon>
        <taxon>Actinomycetes</taxon>
        <taxon>Micrococcales</taxon>
        <taxon>Microbacteriaceae</taxon>
        <taxon>Leucobacter</taxon>
    </lineage>
</organism>
<evidence type="ECO:0000256" key="1">
    <source>
        <dbReference type="SAM" id="Coils"/>
    </source>
</evidence>
<feature type="coiled-coil region" evidence="1">
    <location>
        <begin position="46"/>
        <end position="73"/>
    </location>
</feature>
<proteinExistence type="predicted"/>
<sequence length="193" mass="21188">MADPSRAGVPDSIAAHLYEVDSSDPESVLVDRSELPQADIAQIGRLMTALADLRAAEQAVADASEAYMKLSRQDMRALHYLIVAKNRREVATPSMIAGHLGISAASTTKLLDRLEKGGHVVRRLHPTDRRAFAIEVTAETEDAAMRTVGRQHAKRFSSAARLTTEEREVVIRFLADMTAEIALTDAEWTRGRP</sequence>